<keyword evidence="13" id="KW-0408">Iron</keyword>
<reference evidence="21 22" key="1">
    <citation type="submission" date="2016-07" db="EMBL/GenBank/DDBJ databases">
        <title>Draft Genome Sequence of Methylophaga muralis Bur 1.</title>
        <authorList>
            <person name="Vasilenko O.V."/>
            <person name="Doronina N.V."/>
            <person name="Shmareva M.N."/>
            <person name="Tarlachkov S.V."/>
            <person name="Mustakhimov I."/>
            <person name="Trotsenko Y.A."/>
        </authorList>
    </citation>
    <scope>NUCLEOTIDE SEQUENCE [LARGE SCALE GENOMIC DNA]</scope>
    <source>
        <strain evidence="21 22">Bur 1</strain>
    </source>
</reference>
<keyword evidence="22" id="KW-1185">Reference proteome</keyword>
<evidence type="ECO:0000256" key="5">
    <source>
        <dbReference type="ARBA" id="ARBA00012438"/>
    </source>
</evidence>
<evidence type="ECO:0000256" key="17">
    <source>
        <dbReference type="ARBA" id="ARBA00030800"/>
    </source>
</evidence>
<dbReference type="GO" id="GO:0046983">
    <property type="term" value="F:protein dimerization activity"/>
    <property type="evidence" value="ECO:0007669"/>
    <property type="project" value="InterPro"/>
</dbReference>
<evidence type="ECO:0000256" key="1">
    <source>
        <dbReference type="ARBA" id="ARBA00000085"/>
    </source>
</evidence>
<dbReference type="Gene3D" id="6.10.340.10">
    <property type="match status" value="1"/>
</dbReference>
<dbReference type="GO" id="GO:0046872">
    <property type="term" value="F:metal ion binding"/>
    <property type="evidence" value="ECO:0007669"/>
    <property type="project" value="UniProtKB-KW"/>
</dbReference>
<dbReference type="Pfam" id="PF07730">
    <property type="entry name" value="HisKA_3"/>
    <property type="match status" value="1"/>
</dbReference>
<evidence type="ECO:0000256" key="3">
    <source>
        <dbReference type="ARBA" id="ARBA00004370"/>
    </source>
</evidence>
<keyword evidence="12 21" id="KW-0418">Kinase</keyword>
<feature type="domain" description="Histidine kinase" evidence="19">
    <location>
        <begin position="246"/>
        <end position="441"/>
    </location>
</feature>
<evidence type="ECO:0000256" key="15">
    <source>
        <dbReference type="ARBA" id="ARBA00023014"/>
    </source>
</evidence>
<dbReference type="RefSeq" id="WP_069296118.1">
    <property type="nucleotide sequence ID" value="NZ_MCRI01000016.1"/>
</dbReference>
<comment type="cofactor">
    <cofactor evidence="2">
        <name>[4Fe-4S] cluster</name>
        <dbReference type="ChEBI" id="CHEBI:49883"/>
    </cofactor>
</comment>
<protein>
    <recommendedName>
        <fullName evidence="6">Oxygen sensor histidine kinase NreB</fullName>
        <ecNumber evidence="5">2.7.13.3</ecNumber>
    </recommendedName>
    <alternativeName>
        <fullName evidence="17">Nitrogen regulation protein B</fullName>
    </alternativeName>
</protein>
<dbReference type="InterPro" id="IPR050482">
    <property type="entry name" value="Sensor_HK_TwoCompSys"/>
</dbReference>
<dbReference type="STRING" id="291169.A9E74_01668"/>
<evidence type="ECO:0000256" key="12">
    <source>
        <dbReference type="ARBA" id="ARBA00022777"/>
    </source>
</evidence>
<dbReference type="Pfam" id="PF00672">
    <property type="entry name" value="HAMP"/>
    <property type="match status" value="1"/>
</dbReference>
<sequence>MSLKLRLLIIVTLILVFNFVAAGYFMIQNARQAVAAEMASSTQLARGLLINALPTLRFSNDLSERVTLIVDSVRHTRHIRAWFEDMNGQPLIGHEEGVPFTNRPDAPDWFIRLMEPEAVAFRRLITRGSQSYGYLVVEADPSDEVTEVWRDMETLLFLGLFFLTVISSLIYLALLHGLRPLQQLADALGHLEKGDFHARVDTGGAKELKPIQIRFNHMADVLETTMAENHALAGNMLTLQESERRDLARELHDELAPCLFGIRVDLAEIERIAIENKLPDVEEKVSSVKLITSHIQSLVRKMLSRLRPMTLDDLGLVEALRDMLHNWRDRQPEIDWEWDFVGDFTGLADTLQVTVYRVVQECTTNCVRHAEASHVRVEVKREKQYIKVTVTDDGKGLDTSAVKGFGLIGMRERVSALGGKIAFDTAEGQGLQVRVMIPMKSENKK</sequence>
<dbReference type="Pfam" id="PF16448">
    <property type="entry name" value="LapD_MoxY_N"/>
    <property type="match status" value="1"/>
</dbReference>
<comment type="caution">
    <text evidence="21">The sequence shown here is derived from an EMBL/GenBank/DDBJ whole genome shotgun (WGS) entry which is preliminary data.</text>
</comment>
<dbReference type="PANTHER" id="PTHR24421">
    <property type="entry name" value="NITRATE/NITRITE SENSOR PROTEIN NARX-RELATED"/>
    <property type="match status" value="1"/>
</dbReference>
<dbReference type="PRINTS" id="PR00344">
    <property type="entry name" value="BCTRLSENSOR"/>
</dbReference>
<evidence type="ECO:0000256" key="13">
    <source>
        <dbReference type="ARBA" id="ARBA00023004"/>
    </source>
</evidence>
<keyword evidence="7" id="KW-0004">4Fe-4S</keyword>
<keyword evidence="9" id="KW-0597">Phosphoprotein</keyword>
<dbReference type="PROSITE" id="PS50109">
    <property type="entry name" value="HIS_KIN"/>
    <property type="match status" value="1"/>
</dbReference>
<dbReference type="SMART" id="SM00304">
    <property type="entry name" value="HAMP"/>
    <property type="match status" value="1"/>
</dbReference>
<feature type="transmembrane region" description="Helical" evidence="18">
    <location>
        <begin position="155"/>
        <end position="174"/>
    </location>
</feature>
<dbReference type="AlphaFoldDB" id="A0A1E3GRN6"/>
<dbReference type="InterPro" id="IPR011712">
    <property type="entry name" value="Sig_transdc_His_kin_sub3_dim/P"/>
</dbReference>
<evidence type="ECO:0000256" key="10">
    <source>
        <dbReference type="ARBA" id="ARBA00022679"/>
    </source>
</evidence>
<evidence type="ECO:0000256" key="18">
    <source>
        <dbReference type="SAM" id="Phobius"/>
    </source>
</evidence>
<evidence type="ECO:0000256" key="2">
    <source>
        <dbReference type="ARBA" id="ARBA00001966"/>
    </source>
</evidence>
<dbReference type="GO" id="GO:0005737">
    <property type="term" value="C:cytoplasm"/>
    <property type="evidence" value="ECO:0007669"/>
    <property type="project" value="UniProtKB-SubCell"/>
</dbReference>
<evidence type="ECO:0000313" key="21">
    <source>
        <dbReference type="EMBL" id="ODN66605.1"/>
    </source>
</evidence>
<evidence type="ECO:0000256" key="16">
    <source>
        <dbReference type="ARBA" id="ARBA00024827"/>
    </source>
</evidence>
<dbReference type="PROSITE" id="PS50885">
    <property type="entry name" value="HAMP"/>
    <property type="match status" value="1"/>
</dbReference>
<dbReference type="SUPFAM" id="SSF55874">
    <property type="entry name" value="ATPase domain of HSP90 chaperone/DNA topoisomerase II/histidine kinase"/>
    <property type="match status" value="1"/>
</dbReference>
<feature type="domain" description="HAMP" evidence="20">
    <location>
        <begin position="175"/>
        <end position="227"/>
    </location>
</feature>
<gene>
    <name evidence="21" type="primary">liaS_2</name>
    <name evidence="21" type="ORF">A9E74_01668</name>
</gene>
<evidence type="ECO:0000256" key="6">
    <source>
        <dbReference type="ARBA" id="ARBA00017322"/>
    </source>
</evidence>
<evidence type="ECO:0000259" key="20">
    <source>
        <dbReference type="PROSITE" id="PS50885"/>
    </source>
</evidence>
<dbReference type="InterPro" id="IPR004358">
    <property type="entry name" value="Sig_transdc_His_kin-like_C"/>
</dbReference>
<dbReference type="InterPro" id="IPR005467">
    <property type="entry name" value="His_kinase_dom"/>
</dbReference>
<dbReference type="PANTHER" id="PTHR24421:SF58">
    <property type="entry name" value="SIGNAL TRANSDUCTION HISTIDINE-PROTEIN KINASE_PHOSPHATASE UHPB"/>
    <property type="match status" value="1"/>
</dbReference>
<evidence type="ECO:0000256" key="11">
    <source>
        <dbReference type="ARBA" id="ARBA00022723"/>
    </source>
</evidence>
<keyword evidence="18" id="KW-0812">Transmembrane</keyword>
<dbReference type="InterPro" id="IPR032244">
    <property type="entry name" value="LapD_MoxY_N"/>
</dbReference>
<dbReference type="GO" id="GO:0051539">
    <property type="term" value="F:4 iron, 4 sulfur cluster binding"/>
    <property type="evidence" value="ECO:0007669"/>
    <property type="project" value="UniProtKB-KW"/>
</dbReference>
<dbReference type="GO" id="GO:0016020">
    <property type="term" value="C:membrane"/>
    <property type="evidence" value="ECO:0007669"/>
    <property type="project" value="UniProtKB-SubCell"/>
</dbReference>
<accession>A0A1E3GRN6</accession>
<dbReference type="CDD" id="cd06225">
    <property type="entry name" value="HAMP"/>
    <property type="match status" value="1"/>
</dbReference>
<evidence type="ECO:0000259" key="19">
    <source>
        <dbReference type="PROSITE" id="PS50109"/>
    </source>
</evidence>
<dbReference type="Gene3D" id="1.20.5.1930">
    <property type="match status" value="1"/>
</dbReference>
<evidence type="ECO:0000256" key="7">
    <source>
        <dbReference type="ARBA" id="ARBA00022485"/>
    </source>
</evidence>
<keyword evidence="8" id="KW-0963">Cytoplasm</keyword>
<dbReference type="SMART" id="SM00387">
    <property type="entry name" value="HATPase_c"/>
    <property type="match status" value="1"/>
</dbReference>
<keyword evidence="10 21" id="KW-0808">Transferase</keyword>
<dbReference type="CDD" id="cd16917">
    <property type="entry name" value="HATPase_UhpB-NarQ-NarX-like"/>
    <property type="match status" value="1"/>
</dbReference>
<comment type="catalytic activity">
    <reaction evidence="1">
        <text>ATP + protein L-histidine = ADP + protein N-phospho-L-histidine.</text>
        <dbReference type="EC" id="2.7.13.3"/>
    </reaction>
</comment>
<dbReference type="Pfam" id="PF02518">
    <property type="entry name" value="HATPase_c"/>
    <property type="match status" value="1"/>
</dbReference>
<comment type="subcellular location">
    <subcellularLocation>
        <location evidence="4">Cytoplasm</location>
    </subcellularLocation>
    <subcellularLocation>
        <location evidence="3">Membrane</location>
    </subcellularLocation>
</comment>
<dbReference type="EC" id="2.7.13.3" evidence="5"/>
<evidence type="ECO:0000256" key="8">
    <source>
        <dbReference type="ARBA" id="ARBA00022490"/>
    </source>
</evidence>
<keyword evidence="14" id="KW-0902">Two-component regulatory system</keyword>
<evidence type="ECO:0000256" key="14">
    <source>
        <dbReference type="ARBA" id="ARBA00023012"/>
    </source>
</evidence>
<organism evidence="21 22">
    <name type="scientific">Methylophaga muralis</name>
    <dbReference type="NCBI Taxonomy" id="291169"/>
    <lineage>
        <taxon>Bacteria</taxon>
        <taxon>Pseudomonadati</taxon>
        <taxon>Pseudomonadota</taxon>
        <taxon>Gammaproteobacteria</taxon>
        <taxon>Thiotrichales</taxon>
        <taxon>Piscirickettsiaceae</taxon>
        <taxon>Methylophaga</taxon>
    </lineage>
</organism>
<name>A0A1E3GRN6_9GAMM</name>
<dbReference type="Proteomes" id="UP000094379">
    <property type="component" value="Unassembled WGS sequence"/>
</dbReference>
<evidence type="ECO:0000256" key="4">
    <source>
        <dbReference type="ARBA" id="ARBA00004496"/>
    </source>
</evidence>
<keyword evidence="11" id="KW-0479">Metal-binding</keyword>
<dbReference type="InterPro" id="IPR003594">
    <property type="entry name" value="HATPase_dom"/>
</dbReference>
<keyword evidence="15" id="KW-0411">Iron-sulfur</keyword>
<dbReference type="InterPro" id="IPR036890">
    <property type="entry name" value="HATPase_C_sf"/>
</dbReference>
<keyword evidence="18" id="KW-0472">Membrane</keyword>
<dbReference type="PATRIC" id="fig|291169.3.peg.1678"/>
<dbReference type="EMBL" id="MCRI01000016">
    <property type="protein sequence ID" value="ODN66605.1"/>
    <property type="molecule type" value="Genomic_DNA"/>
</dbReference>
<dbReference type="SUPFAM" id="SSF158472">
    <property type="entry name" value="HAMP domain-like"/>
    <property type="match status" value="1"/>
</dbReference>
<dbReference type="GO" id="GO:0000155">
    <property type="term" value="F:phosphorelay sensor kinase activity"/>
    <property type="evidence" value="ECO:0007669"/>
    <property type="project" value="InterPro"/>
</dbReference>
<dbReference type="InterPro" id="IPR003660">
    <property type="entry name" value="HAMP_dom"/>
</dbReference>
<proteinExistence type="predicted"/>
<dbReference type="Gene3D" id="3.30.565.10">
    <property type="entry name" value="Histidine kinase-like ATPase, C-terminal domain"/>
    <property type="match status" value="1"/>
</dbReference>
<evidence type="ECO:0000313" key="22">
    <source>
        <dbReference type="Proteomes" id="UP000094379"/>
    </source>
</evidence>
<comment type="function">
    <text evidence="16">Member of the two-component regulatory system NreB/NreC involved in the control of dissimilatory nitrate/nitrite reduction in response to oxygen. NreB functions as a direct oxygen sensor histidine kinase which is autophosphorylated, in the absence of oxygen, probably at the conserved histidine residue, and transfers its phosphate group probably to a conserved aspartate residue of NreC. NreB/NreC activates the expression of the nitrate (narGHJI) and nitrite (nir) reductase operons, as well as the putative nitrate transporter gene narT.</text>
</comment>
<evidence type="ECO:0000256" key="9">
    <source>
        <dbReference type="ARBA" id="ARBA00022553"/>
    </source>
</evidence>
<keyword evidence="18" id="KW-1133">Transmembrane helix</keyword>